<dbReference type="VEuPathDB" id="FungiDB:GGTG_08483"/>
<proteinExistence type="predicted"/>
<reference evidence="3" key="4">
    <citation type="journal article" date="2015" name="G3 (Bethesda)">
        <title>Genome sequences of three phytopathogenic species of the Magnaporthaceae family of fungi.</title>
        <authorList>
            <person name="Okagaki L.H."/>
            <person name="Nunes C.C."/>
            <person name="Sailsbery J."/>
            <person name="Clay B."/>
            <person name="Brown D."/>
            <person name="John T."/>
            <person name="Oh Y."/>
            <person name="Young N."/>
            <person name="Fitzgerald M."/>
            <person name="Haas B.J."/>
            <person name="Zeng Q."/>
            <person name="Young S."/>
            <person name="Adiconis X."/>
            <person name="Fan L."/>
            <person name="Levin J.Z."/>
            <person name="Mitchell T.K."/>
            <person name="Okubara P.A."/>
            <person name="Farman M.L."/>
            <person name="Kohn L.M."/>
            <person name="Birren B."/>
            <person name="Ma L.-J."/>
            <person name="Dean R.A."/>
        </authorList>
    </citation>
    <scope>NUCLEOTIDE SEQUENCE</scope>
    <source>
        <strain evidence="3">R3-111a-1</strain>
    </source>
</reference>
<evidence type="ECO:0000256" key="1">
    <source>
        <dbReference type="SAM" id="Phobius"/>
    </source>
</evidence>
<name>J3P4P6_GAET3</name>
<reference evidence="4" key="1">
    <citation type="submission" date="2010-07" db="EMBL/GenBank/DDBJ databases">
        <title>The genome sequence of Gaeumannomyces graminis var. tritici strain R3-111a-1.</title>
        <authorList>
            <consortium name="The Broad Institute Genome Sequencing Platform"/>
            <person name="Ma L.-J."/>
            <person name="Dead R."/>
            <person name="Young S."/>
            <person name="Zeng Q."/>
            <person name="Koehrsen M."/>
            <person name="Alvarado L."/>
            <person name="Berlin A."/>
            <person name="Chapman S.B."/>
            <person name="Chen Z."/>
            <person name="Freedman E."/>
            <person name="Gellesch M."/>
            <person name="Goldberg J."/>
            <person name="Griggs A."/>
            <person name="Gujja S."/>
            <person name="Heilman E.R."/>
            <person name="Heiman D."/>
            <person name="Hepburn T."/>
            <person name="Howarth C."/>
            <person name="Jen D."/>
            <person name="Larson L."/>
            <person name="Mehta T."/>
            <person name="Neiman D."/>
            <person name="Pearson M."/>
            <person name="Roberts A."/>
            <person name="Saif S."/>
            <person name="Shea T."/>
            <person name="Shenoy N."/>
            <person name="Sisk P."/>
            <person name="Stolte C."/>
            <person name="Sykes S."/>
            <person name="Walk T."/>
            <person name="White J."/>
            <person name="Yandava C."/>
            <person name="Haas B."/>
            <person name="Nusbaum C."/>
            <person name="Birren B."/>
        </authorList>
    </citation>
    <scope>NUCLEOTIDE SEQUENCE [LARGE SCALE GENOMIC DNA]</scope>
    <source>
        <strain evidence="4">R3-111a-1</strain>
    </source>
</reference>
<protein>
    <submittedName>
        <fullName evidence="2 3">Uncharacterized protein</fullName>
    </submittedName>
</protein>
<keyword evidence="4" id="KW-1185">Reference proteome</keyword>
<sequence length="58" mass="6289">MAANINFHLGGCLRTPANILLFAFWFWVNSAKSKAKRTGGCILPAPSTQPPETSNRVS</sequence>
<dbReference type="HOGENOM" id="CLU_2979212_0_0_1"/>
<dbReference type="EMBL" id="GL385398">
    <property type="protein sequence ID" value="EJT74643.1"/>
    <property type="molecule type" value="Genomic_DNA"/>
</dbReference>
<accession>J3P4P6</accession>
<evidence type="ECO:0000313" key="2">
    <source>
        <dbReference type="EMBL" id="EJT74643.1"/>
    </source>
</evidence>
<feature type="transmembrane region" description="Helical" evidence="1">
    <location>
        <begin position="6"/>
        <end position="28"/>
    </location>
</feature>
<evidence type="ECO:0000313" key="3">
    <source>
        <dbReference type="EnsemblFungi" id="EJT74643"/>
    </source>
</evidence>
<dbReference type="EnsemblFungi" id="EJT74643">
    <property type="protein sequence ID" value="EJT74643"/>
    <property type="gene ID" value="GGTG_08483"/>
</dbReference>
<keyword evidence="1" id="KW-0472">Membrane</keyword>
<evidence type="ECO:0000313" key="4">
    <source>
        <dbReference type="Proteomes" id="UP000006039"/>
    </source>
</evidence>
<reference evidence="2" key="2">
    <citation type="submission" date="2010-07" db="EMBL/GenBank/DDBJ databases">
        <authorList>
            <consortium name="The Broad Institute Genome Sequencing Platform"/>
            <consortium name="Broad Institute Genome Sequencing Center for Infectious Disease"/>
            <person name="Ma L.-J."/>
            <person name="Dead R."/>
            <person name="Young S."/>
            <person name="Zeng Q."/>
            <person name="Koehrsen M."/>
            <person name="Alvarado L."/>
            <person name="Berlin A."/>
            <person name="Chapman S.B."/>
            <person name="Chen Z."/>
            <person name="Freedman E."/>
            <person name="Gellesch M."/>
            <person name="Goldberg J."/>
            <person name="Griggs A."/>
            <person name="Gujja S."/>
            <person name="Heilman E.R."/>
            <person name="Heiman D."/>
            <person name="Hepburn T."/>
            <person name="Howarth C."/>
            <person name="Jen D."/>
            <person name="Larson L."/>
            <person name="Mehta T."/>
            <person name="Neiman D."/>
            <person name="Pearson M."/>
            <person name="Roberts A."/>
            <person name="Saif S."/>
            <person name="Shea T."/>
            <person name="Shenoy N."/>
            <person name="Sisk P."/>
            <person name="Stolte C."/>
            <person name="Sykes S."/>
            <person name="Walk T."/>
            <person name="White J."/>
            <person name="Yandava C."/>
            <person name="Haas B."/>
            <person name="Nusbaum C."/>
            <person name="Birren B."/>
        </authorList>
    </citation>
    <scope>NUCLEOTIDE SEQUENCE</scope>
    <source>
        <strain evidence="2">R3-111a-1</strain>
    </source>
</reference>
<organism evidence="2">
    <name type="scientific">Gaeumannomyces tritici (strain R3-111a-1)</name>
    <name type="common">Wheat and barley take-all root rot fungus</name>
    <name type="synonym">Gaeumannomyces graminis var. tritici</name>
    <dbReference type="NCBI Taxonomy" id="644352"/>
    <lineage>
        <taxon>Eukaryota</taxon>
        <taxon>Fungi</taxon>
        <taxon>Dikarya</taxon>
        <taxon>Ascomycota</taxon>
        <taxon>Pezizomycotina</taxon>
        <taxon>Sordariomycetes</taxon>
        <taxon>Sordariomycetidae</taxon>
        <taxon>Magnaporthales</taxon>
        <taxon>Magnaporthaceae</taxon>
        <taxon>Gaeumannomyces</taxon>
    </lineage>
</organism>
<dbReference type="RefSeq" id="XP_009224587.1">
    <property type="nucleotide sequence ID" value="XM_009226323.1"/>
</dbReference>
<keyword evidence="1" id="KW-0812">Transmembrane</keyword>
<gene>
    <name evidence="3" type="primary">20348941</name>
    <name evidence="2" type="ORF">GGTG_08483</name>
</gene>
<dbReference type="Proteomes" id="UP000006039">
    <property type="component" value="Unassembled WGS sequence"/>
</dbReference>
<reference evidence="2" key="3">
    <citation type="submission" date="2010-09" db="EMBL/GenBank/DDBJ databases">
        <title>Annotation of Gaeumannomyces graminis var. tritici R3-111a-1.</title>
        <authorList>
            <consortium name="The Broad Institute Genome Sequencing Platform"/>
            <person name="Ma L.-J."/>
            <person name="Dead R."/>
            <person name="Young S.K."/>
            <person name="Zeng Q."/>
            <person name="Gargeya S."/>
            <person name="Fitzgerald M."/>
            <person name="Haas B."/>
            <person name="Abouelleil A."/>
            <person name="Alvarado L."/>
            <person name="Arachchi H.M."/>
            <person name="Berlin A."/>
            <person name="Brown A."/>
            <person name="Chapman S.B."/>
            <person name="Chen Z."/>
            <person name="Dunbar C."/>
            <person name="Freedman E."/>
            <person name="Gearin G."/>
            <person name="Gellesch M."/>
            <person name="Goldberg J."/>
            <person name="Griggs A."/>
            <person name="Gujja S."/>
            <person name="Heiman D."/>
            <person name="Howarth C."/>
            <person name="Larson L."/>
            <person name="Lui A."/>
            <person name="MacDonald P.J.P."/>
            <person name="Mehta T."/>
            <person name="Montmayeur A."/>
            <person name="Murphy C."/>
            <person name="Neiman D."/>
            <person name="Pearson M."/>
            <person name="Priest M."/>
            <person name="Roberts A."/>
            <person name="Saif S."/>
            <person name="Shea T."/>
            <person name="Shenoy N."/>
            <person name="Sisk P."/>
            <person name="Stolte C."/>
            <person name="Sykes S."/>
            <person name="Yandava C."/>
            <person name="Wortman J."/>
            <person name="Nusbaum C."/>
            <person name="Birren B."/>
        </authorList>
    </citation>
    <scope>NUCLEOTIDE SEQUENCE</scope>
    <source>
        <strain evidence="2">R3-111a-1</strain>
    </source>
</reference>
<dbReference type="GeneID" id="20348941"/>
<dbReference type="AlphaFoldDB" id="J3P4P6"/>
<keyword evidence="1" id="KW-1133">Transmembrane helix</keyword>
<reference evidence="3" key="5">
    <citation type="submission" date="2018-04" db="UniProtKB">
        <authorList>
            <consortium name="EnsemblFungi"/>
        </authorList>
    </citation>
    <scope>IDENTIFICATION</scope>
    <source>
        <strain evidence="3">R3-111a-1</strain>
    </source>
</reference>